<gene>
    <name evidence="1" type="ORF">RhiirC2_797452</name>
</gene>
<dbReference type="VEuPathDB" id="FungiDB:RhiirA1_446632"/>
<evidence type="ECO:0000313" key="1">
    <source>
        <dbReference type="EMBL" id="PKK57767.1"/>
    </source>
</evidence>
<comment type="caution">
    <text evidence="1">The sequence shown here is derived from an EMBL/GenBank/DDBJ whole genome shotgun (WGS) entry which is preliminary data.</text>
</comment>
<sequence length="100" mass="11445">MATITELANAIDEFSPQLAEGRIANVINNLHQYQTNAQNQGQILAFQNNPPNQVNMVEIPHLYFDWNDSIPDFLVQFRLNLQNWEIDPNDNIADPPIGRD</sequence>
<protein>
    <submittedName>
        <fullName evidence="1">Uncharacterized protein</fullName>
    </submittedName>
</protein>
<evidence type="ECO:0000313" key="2">
    <source>
        <dbReference type="Proteomes" id="UP000233469"/>
    </source>
</evidence>
<reference evidence="1 2" key="2">
    <citation type="submission" date="2017-10" db="EMBL/GenBank/DDBJ databases">
        <title>Extensive intraspecific genome diversity in a model arbuscular mycorrhizal fungus.</title>
        <authorList>
            <person name="Chen E.C.H."/>
            <person name="Morin E."/>
            <person name="Baudet D."/>
            <person name="Noel J."/>
            <person name="Ndikumana S."/>
            <person name="Charron P."/>
            <person name="St-Onge C."/>
            <person name="Giorgi J."/>
            <person name="Grigoriev I.V."/>
            <person name="Roux C."/>
            <person name="Martin F.M."/>
            <person name="Corradi N."/>
        </authorList>
    </citation>
    <scope>NUCLEOTIDE SEQUENCE [LARGE SCALE GENOMIC DNA]</scope>
    <source>
        <strain evidence="1 2">C2</strain>
    </source>
</reference>
<organism evidence="1 2">
    <name type="scientific">Rhizophagus irregularis</name>
    <dbReference type="NCBI Taxonomy" id="588596"/>
    <lineage>
        <taxon>Eukaryota</taxon>
        <taxon>Fungi</taxon>
        <taxon>Fungi incertae sedis</taxon>
        <taxon>Mucoromycota</taxon>
        <taxon>Glomeromycotina</taxon>
        <taxon>Glomeromycetes</taxon>
        <taxon>Glomerales</taxon>
        <taxon>Glomeraceae</taxon>
        <taxon>Rhizophagus</taxon>
    </lineage>
</organism>
<dbReference type="Proteomes" id="UP000233469">
    <property type="component" value="Unassembled WGS sequence"/>
</dbReference>
<dbReference type="AlphaFoldDB" id="A0A2N1M803"/>
<proteinExistence type="predicted"/>
<dbReference type="EMBL" id="LLXL01004112">
    <property type="protein sequence ID" value="PKK57767.1"/>
    <property type="molecule type" value="Genomic_DNA"/>
</dbReference>
<name>A0A2N1M803_9GLOM</name>
<reference evidence="1 2" key="1">
    <citation type="submission" date="2016-04" db="EMBL/GenBank/DDBJ databases">
        <title>Genome analyses suggest a sexual origin of heterokaryosis in a supposedly ancient asexual fungus.</title>
        <authorList>
            <person name="Ropars J."/>
            <person name="Sedzielewska K."/>
            <person name="Noel J."/>
            <person name="Charron P."/>
            <person name="Farinelli L."/>
            <person name="Marton T."/>
            <person name="Kruger M."/>
            <person name="Pelin A."/>
            <person name="Brachmann A."/>
            <person name="Corradi N."/>
        </authorList>
    </citation>
    <scope>NUCLEOTIDE SEQUENCE [LARGE SCALE GENOMIC DNA]</scope>
    <source>
        <strain evidence="1 2">C2</strain>
    </source>
</reference>
<accession>A0A2N1M803</accession>